<gene>
    <name evidence="3" type="ORF">KQI75_07320</name>
</gene>
<protein>
    <submittedName>
        <fullName evidence="3">Helix-turn-helix domain-containing protein</fullName>
    </submittedName>
</protein>
<dbReference type="InterPro" id="IPR001387">
    <property type="entry name" value="Cro/C1-type_HTH"/>
</dbReference>
<organism evidence="3 4">
    <name type="scientific">Butyricicoccus intestinisimiae</name>
    <dbReference type="NCBI Taxonomy" id="2841509"/>
    <lineage>
        <taxon>Bacteria</taxon>
        <taxon>Bacillati</taxon>
        <taxon>Bacillota</taxon>
        <taxon>Clostridia</taxon>
        <taxon>Eubacteriales</taxon>
        <taxon>Butyricicoccaceae</taxon>
        <taxon>Butyricicoccus</taxon>
    </lineage>
</organism>
<dbReference type="EMBL" id="JAHLQI010000003">
    <property type="protein sequence ID" value="MBU5490427.1"/>
    <property type="molecule type" value="Genomic_DNA"/>
</dbReference>
<dbReference type="CDD" id="cd00093">
    <property type="entry name" value="HTH_XRE"/>
    <property type="match status" value="1"/>
</dbReference>
<keyword evidence="4" id="KW-1185">Reference proteome</keyword>
<feature type="domain" description="HTH cro/C1-type" evidence="2">
    <location>
        <begin position="8"/>
        <end position="62"/>
    </location>
</feature>
<dbReference type="RefSeq" id="WP_216470083.1">
    <property type="nucleotide sequence ID" value="NZ_JAHLQI010000003.1"/>
</dbReference>
<dbReference type="Proteomes" id="UP000783588">
    <property type="component" value="Unassembled WGS sequence"/>
</dbReference>
<dbReference type="PROSITE" id="PS50943">
    <property type="entry name" value="HTH_CROC1"/>
    <property type="match status" value="1"/>
</dbReference>
<dbReference type="PANTHER" id="PTHR46558">
    <property type="entry name" value="TRACRIPTIONAL REGULATORY PROTEIN-RELATED-RELATED"/>
    <property type="match status" value="1"/>
</dbReference>
<accession>A0ABS6ERW4</accession>
<comment type="caution">
    <text evidence="3">The sequence shown here is derived from an EMBL/GenBank/DDBJ whole genome shotgun (WGS) entry which is preliminary data.</text>
</comment>
<evidence type="ECO:0000259" key="2">
    <source>
        <dbReference type="PROSITE" id="PS50943"/>
    </source>
</evidence>
<reference evidence="3 4" key="1">
    <citation type="submission" date="2021-06" db="EMBL/GenBank/DDBJ databases">
        <authorList>
            <person name="Sun Q."/>
            <person name="Li D."/>
        </authorList>
    </citation>
    <scope>NUCLEOTIDE SEQUENCE [LARGE SCALE GENOMIC DNA]</scope>
    <source>
        <strain evidence="3 4">MSJd-7</strain>
    </source>
</reference>
<sequence length="69" mass="8450">MNNYYKRLRELREDHDLTQKQVADFLDMKQPQYCRYERGLRDIPTDVLIRLARFYQTSTDYILGLTDNM</sequence>
<keyword evidence="1" id="KW-0238">DNA-binding</keyword>
<evidence type="ECO:0000256" key="1">
    <source>
        <dbReference type="ARBA" id="ARBA00023125"/>
    </source>
</evidence>
<evidence type="ECO:0000313" key="3">
    <source>
        <dbReference type="EMBL" id="MBU5490427.1"/>
    </source>
</evidence>
<name>A0ABS6ERW4_9FIRM</name>
<evidence type="ECO:0000313" key="4">
    <source>
        <dbReference type="Proteomes" id="UP000783588"/>
    </source>
</evidence>
<proteinExistence type="predicted"/>
<dbReference type="Pfam" id="PF01381">
    <property type="entry name" value="HTH_3"/>
    <property type="match status" value="1"/>
</dbReference>
<dbReference type="PANTHER" id="PTHR46558:SF11">
    <property type="entry name" value="HTH-TYPE TRANSCRIPTIONAL REGULATOR XRE"/>
    <property type="match status" value="1"/>
</dbReference>
<dbReference type="SMART" id="SM00530">
    <property type="entry name" value="HTH_XRE"/>
    <property type="match status" value="1"/>
</dbReference>